<reference evidence="1 2" key="1">
    <citation type="journal article" date="2019" name="Commun. Biol.">
        <title>The bagworm genome reveals a unique fibroin gene that provides high tensile strength.</title>
        <authorList>
            <person name="Kono N."/>
            <person name="Nakamura H."/>
            <person name="Ohtoshi R."/>
            <person name="Tomita M."/>
            <person name="Numata K."/>
            <person name="Arakawa K."/>
        </authorList>
    </citation>
    <scope>NUCLEOTIDE SEQUENCE [LARGE SCALE GENOMIC DNA]</scope>
</reference>
<organism evidence="1 2">
    <name type="scientific">Eumeta variegata</name>
    <name type="common">Bagworm moth</name>
    <name type="synonym">Eumeta japonica</name>
    <dbReference type="NCBI Taxonomy" id="151549"/>
    <lineage>
        <taxon>Eukaryota</taxon>
        <taxon>Metazoa</taxon>
        <taxon>Ecdysozoa</taxon>
        <taxon>Arthropoda</taxon>
        <taxon>Hexapoda</taxon>
        <taxon>Insecta</taxon>
        <taxon>Pterygota</taxon>
        <taxon>Neoptera</taxon>
        <taxon>Endopterygota</taxon>
        <taxon>Lepidoptera</taxon>
        <taxon>Glossata</taxon>
        <taxon>Ditrysia</taxon>
        <taxon>Tineoidea</taxon>
        <taxon>Psychidae</taxon>
        <taxon>Oiketicinae</taxon>
        <taxon>Eumeta</taxon>
    </lineage>
</organism>
<comment type="caution">
    <text evidence="1">The sequence shown here is derived from an EMBL/GenBank/DDBJ whole genome shotgun (WGS) entry which is preliminary data.</text>
</comment>
<sequence length="116" mass="12887">MAKVNLAWQVLIYTMFDISVGKAGCLPEQSLLGFEQRHPGTRTSSCSLSQALVLPGMEEVSISITEYKIDYENESEITMDGIMKELKRVKVGKTAGCDRVSSEMRRARWGIVASLL</sequence>
<accession>A0A4C1XD46</accession>
<evidence type="ECO:0000313" key="1">
    <source>
        <dbReference type="EMBL" id="GBP60227.1"/>
    </source>
</evidence>
<protein>
    <submittedName>
        <fullName evidence="1">Uncharacterized protein</fullName>
    </submittedName>
</protein>
<name>A0A4C1XD46_EUMVA</name>
<gene>
    <name evidence="1" type="ORF">EVAR_44602_1</name>
</gene>
<dbReference type="AlphaFoldDB" id="A0A4C1XD46"/>
<keyword evidence="2" id="KW-1185">Reference proteome</keyword>
<dbReference type="Proteomes" id="UP000299102">
    <property type="component" value="Unassembled WGS sequence"/>
</dbReference>
<evidence type="ECO:0000313" key="2">
    <source>
        <dbReference type="Proteomes" id="UP000299102"/>
    </source>
</evidence>
<dbReference type="OrthoDB" id="21557at2759"/>
<dbReference type="EMBL" id="BGZK01000782">
    <property type="protein sequence ID" value="GBP60227.1"/>
    <property type="molecule type" value="Genomic_DNA"/>
</dbReference>
<proteinExistence type="predicted"/>